<accession>A0A0A8ZTL0</accession>
<reference evidence="1" key="2">
    <citation type="journal article" date="2015" name="Data Brief">
        <title>Shoot transcriptome of the giant reed, Arundo donax.</title>
        <authorList>
            <person name="Barrero R.A."/>
            <person name="Guerrero F.D."/>
            <person name="Moolhuijzen P."/>
            <person name="Goolsby J.A."/>
            <person name="Tidwell J."/>
            <person name="Bellgard S.E."/>
            <person name="Bellgard M.I."/>
        </authorList>
    </citation>
    <scope>NUCLEOTIDE SEQUENCE</scope>
    <source>
        <tissue evidence="1">Shoot tissue taken approximately 20 cm above the soil surface</tissue>
    </source>
</reference>
<proteinExistence type="predicted"/>
<dbReference type="AlphaFoldDB" id="A0A0A8ZTL0"/>
<organism evidence="1">
    <name type="scientific">Arundo donax</name>
    <name type="common">Giant reed</name>
    <name type="synonym">Donax arundinaceus</name>
    <dbReference type="NCBI Taxonomy" id="35708"/>
    <lineage>
        <taxon>Eukaryota</taxon>
        <taxon>Viridiplantae</taxon>
        <taxon>Streptophyta</taxon>
        <taxon>Embryophyta</taxon>
        <taxon>Tracheophyta</taxon>
        <taxon>Spermatophyta</taxon>
        <taxon>Magnoliopsida</taxon>
        <taxon>Liliopsida</taxon>
        <taxon>Poales</taxon>
        <taxon>Poaceae</taxon>
        <taxon>PACMAD clade</taxon>
        <taxon>Arundinoideae</taxon>
        <taxon>Arundineae</taxon>
        <taxon>Arundo</taxon>
    </lineage>
</organism>
<name>A0A0A8ZTL0_ARUDO</name>
<reference evidence="1" key="1">
    <citation type="submission" date="2014-09" db="EMBL/GenBank/DDBJ databases">
        <authorList>
            <person name="Magalhaes I.L.F."/>
            <person name="Oliveira U."/>
            <person name="Santos F.R."/>
            <person name="Vidigal T.H.D.A."/>
            <person name="Brescovit A.D."/>
            <person name="Santos A.J."/>
        </authorList>
    </citation>
    <scope>NUCLEOTIDE SEQUENCE</scope>
    <source>
        <tissue evidence="1">Shoot tissue taken approximately 20 cm above the soil surface</tissue>
    </source>
</reference>
<sequence length="19" mass="2303">MVQILLHLCNEPFLSFLER</sequence>
<dbReference type="EMBL" id="GBRH01257805">
    <property type="protein sequence ID" value="JAD40090.1"/>
    <property type="molecule type" value="Transcribed_RNA"/>
</dbReference>
<protein>
    <submittedName>
        <fullName evidence="1">Uncharacterized protein</fullName>
    </submittedName>
</protein>
<evidence type="ECO:0000313" key="1">
    <source>
        <dbReference type="EMBL" id="JAD40090.1"/>
    </source>
</evidence>